<reference evidence="1" key="1">
    <citation type="submission" date="2021-11" db="EMBL/GenBank/DDBJ databases">
        <title>Genome resources and taxonomic validation of 89 Xanthomonas strains.</title>
        <authorList>
            <person name="Tambong J.T."/>
        </authorList>
    </citation>
    <scope>NUCLEOTIDE SEQUENCE</scope>
    <source>
        <strain evidence="1">Bv 5-4A</strain>
    </source>
</reference>
<keyword evidence="2" id="KW-1185">Reference proteome</keyword>
<feature type="non-terminal residue" evidence="1">
    <location>
        <position position="49"/>
    </location>
</feature>
<gene>
    <name evidence="1" type="ORF">LN473_12785</name>
</gene>
<accession>A0ABS8LAZ1</accession>
<dbReference type="Proteomes" id="UP001430544">
    <property type="component" value="Unassembled WGS sequence"/>
</dbReference>
<dbReference type="EMBL" id="JAJIUN010000057">
    <property type="protein sequence ID" value="MCC8622848.1"/>
    <property type="molecule type" value="Genomic_DNA"/>
</dbReference>
<protein>
    <submittedName>
        <fullName evidence="1">AtzE family amidohydrolase</fullName>
    </submittedName>
</protein>
<proteinExistence type="predicted"/>
<comment type="caution">
    <text evidence="1">The sequence shown here is derived from an EMBL/GenBank/DDBJ whole genome shotgun (WGS) entry which is preliminary data.</text>
</comment>
<evidence type="ECO:0000313" key="2">
    <source>
        <dbReference type="Proteomes" id="UP001430544"/>
    </source>
</evidence>
<sequence length="49" mass="5249">MQLPAQWQAGIDRNSEVLRGHAQLLANFVAPRPASPEAATPRGQIATIV</sequence>
<name>A0ABS8LAZ1_9XANT</name>
<organism evidence="1 2">
    <name type="scientific">Xanthomonas vesicatoria</name>
    <dbReference type="NCBI Taxonomy" id="56460"/>
    <lineage>
        <taxon>Bacteria</taxon>
        <taxon>Pseudomonadati</taxon>
        <taxon>Pseudomonadota</taxon>
        <taxon>Gammaproteobacteria</taxon>
        <taxon>Lysobacterales</taxon>
        <taxon>Lysobacteraceae</taxon>
        <taxon>Xanthomonas</taxon>
    </lineage>
</organism>
<evidence type="ECO:0000313" key="1">
    <source>
        <dbReference type="EMBL" id="MCC8622848.1"/>
    </source>
</evidence>